<keyword evidence="2" id="KW-1185">Reference proteome</keyword>
<evidence type="ECO:0000313" key="2">
    <source>
        <dbReference type="Proteomes" id="UP000604825"/>
    </source>
</evidence>
<reference evidence="1" key="1">
    <citation type="submission" date="2020-10" db="EMBL/GenBank/DDBJ databases">
        <authorList>
            <person name="Han B."/>
            <person name="Lu T."/>
            <person name="Zhao Q."/>
            <person name="Huang X."/>
            <person name="Zhao Y."/>
        </authorList>
    </citation>
    <scope>NUCLEOTIDE SEQUENCE</scope>
</reference>
<proteinExistence type="predicted"/>
<dbReference type="Proteomes" id="UP000604825">
    <property type="component" value="Unassembled WGS sequence"/>
</dbReference>
<accession>A0A811N9G0</accession>
<dbReference type="AlphaFoldDB" id="A0A811N9G0"/>
<evidence type="ECO:0000313" key="1">
    <source>
        <dbReference type="EMBL" id="CAD6218484.1"/>
    </source>
</evidence>
<comment type="caution">
    <text evidence="1">The sequence shown here is derived from an EMBL/GenBank/DDBJ whole genome shotgun (WGS) entry which is preliminary data.</text>
</comment>
<organism evidence="1 2">
    <name type="scientific">Miscanthus lutarioriparius</name>
    <dbReference type="NCBI Taxonomy" id="422564"/>
    <lineage>
        <taxon>Eukaryota</taxon>
        <taxon>Viridiplantae</taxon>
        <taxon>Streptophyta</taxon>
        <taxon>Embryophyta</taxon>
        <taxon>Tracheophyta</taxon>
        <taxon>Spermatophyta</taxon>
        <taxon>Magnoliopsida</taxon>
        <taxon>Liliopsida</taxon>
        <taxon>Poales</taxon>
        <taxon>Poaceae</taxon>
        <taxon>PACMAD clade</taxon>
        <taxon>Panicoideae</taxon>
        <taxon>Andropogonodae</taxon>
        <taxon>Andropogoneae</taxon>
        <taxon>Saccharinae</taxon>
        <taxon>Miscanthus</taxon>
    </lineage>
</organism>
<dbReference type="PROSITE" id="PS51257">
    <property type="entry name" value="PROKAR_LIPOPROTEIN"/>
    <property type="match status" value="1"/>
</dbReference>
<sequence>MPRSAGPSPGSCCSASAPILPLQLSWASASCTSTPTAPRNSLTPSWASFTSSLAVAADAHLCGRGGVADAHPHGRAEVGDWHLPQQPCADVLSQMRPRGWPSKLMLPLSPDASPQASLSPNWVGVPMRLGKDNSPVATCNPKLSKECNLTDFNGNGI</sequence>
<dbReference type="EMBL" id="CAJGYO010000003">
    <property type="protein sequence ID" value="CAD6218484.1"/>
    <property type="molecule type" value="Genomic_DNA"/>
</dbReference>
<gene>
    <name evidence="1" type="ORF">NCGR_LOCUS12357</name>
</gene>
<name>A0A811N9G0_9POAL</name>
<protein>
    <submittedName>
        <fullName evidence="1">Uncharacterized protein</fullName>
    </submittedName>
</protein>